<dbReference type="RefSeq" id="WP_151432096.1">
    <property type="nucleotide sequence ID" value="NZ_WAJS01000061.1"/>
</dbReference>
<proteinExistence type="predicted"/>
<dbReference type="Pfam" id="PF14286">
    <property type="entry name" value="DHHW"/>
    <property type="match status" value="1"/>
</dbReference>
<dbReference type="InterPro" id="IPR025945">
    <property type="entry name" value="DHHW"/>
</dbReference>
<dbReference type="AlphaFoldDB" id="A0A7C8BVM8"/>
<dbReference type="EMBL" id="WAJS01000061">
    <property type="protein sequence ID" value="KAB1637412.1"/>
    <property type="molecule type" value="Genomic_DNA"/>
</dbReference>
<accession>A0A7C8BVM8</accession>
<dbReference type="Proteomes" id="UP000479639">
    <property type="component" value="Unassembled WGS sequence"/>
</dbReference>
<gene>
    <name evidence="1" type="ORF">F8D48_11185</name>
</gene>
<evidence type="ECO:0008006" key="3">
    <source>
        <dbReference type="Google" id="ProtNLM"/>
    </source>
</evidence>
<reference evidence="1 2" key="1">
    <citation type="submission" date="2019-09" db="EMBL/GenBank/DDBJ databases">
        <title>Whole genome shotgun sequencing (WGS) of Ellagibacter isourolithinifaciens DSM 104140(T) and Adlercreutzia muris DSM 29508(T).</title>
        <authorList>
            <person name="Stoll D.A."/>
            <person name="Danylec N."/>
            <person name="Huch M."/>
        </authorList>
    </citation>
    <scope>NUCLEOTIDE SEQUENCE [LARGE SCALE GENOMIC DNA]</scope>
    <source>
        <strain evidence="1 2">DSM 29508</strain>
    </source>
</reference>
<evidence type="ECO:0000313" key="2">
    <source>
        <dbReference type="Proteomes" id="UP000479639"/>
    </source>
</evidence>
<protein>
    <recommendedName>
        <fullName evidence="3">AlgX/AlgJ SGNH hydrolase-like domain-containing protein</fullName>
    </recommendedName>
</protein>
<name>A0A7C8BVM8_9ACTN</name>
<sequence>MKAKASRRDAVLSIVMVLLVSSLIIVKVADRFDVPVLGDFSNGTISDLEARSYQPFPRFTKGDFVARVFQENADQYLADLTPCRDEVILGNASFQRAFIRLSAQLFGYKTYPTFYGSSRVYDTELDSVLPIPPDPSGGRARQCARLAEAINGFSEANPDLMTVFCLVGSMEFSPFDPLRDLMSRGEENMSMVDDLLSSLREEVVTVNLEIADESDYLKNYYKTDHHWNIFGAYEGYATVMAAISPDEEPVSITGTRSWDVPFYGTYARVGLFRPPMADVIEDIEYDLSNLSVSVNGEASALEDVLHVERYNSGRYSSSVFKNRYGEYFHGDSSHAYIRFDNEDVSGDESLLIVGDSYTNSIERLFAEHFKTVHCIDLRYFDGTVQSVVEDNGVDVVLFMESLGNYTNDTFIENIS</sequence>
<comment type="caution">
    <text evidence="1">The sequence shown here is derived from an EMBL/GenBank/DDBJ whole genome shotgun (WGS) entry which is preliminary data.</text>
</comment>
<keyword evidence="2" id="KW-1185">Reference proteome</keyword>
<organism evidence="1 2">
    <name type="scientific">Adlercreutzia muris</name>
    <dbReference type="NCBI Taxonomy" id="1796610"/>
    <lineage>
        <taxon>Bacteria</taxon>
        <taxon>Bacillati</taxon>
        <taxon>Actinomycetota</taxon>
        <taxon>Coriobacteriia</taxon>
        <taxon>Eggerthellales</taxon>
        <taxon>Eggerthellaceae</taxon>
        <taxon>Adlercreutzia</taxon>
    </lineage>
</organism>
<evidence type="ECO:0000313" key="1">
    <source>
        <dbReference type="EMBL" id="KAB1637412.1"/>
    </source>
</evidence>